<feature type="transmembrane region" description="Helical" evidence="10">
    <location>
        <begin position="6"/>
        <end position="24"/>
    </location>
</feature>
<feature type="domain" description="Cation/H+ exchanger transmembrane" evidence="11">
    <location>
        <begin position="15"/>
        <end position="389"/>
    </location>
</feature>
<dbReference type="Proteomes" id="UP000029444">
    <property type="component" value="Unassembled WGS sequence"/>
</dbReference>
<dbReference type="PANTHER" id="PTHR32507:SF0">
    <property type="entry name" value="NA(+)_H(+) ANTIPORTER 2-RELATED"/>
    <property type="match status" value="1"/>
</dbReference>
<dbReference type="eggNOG" id="COG0025">
    <property type="taxonomic scope" value="Bacteria"/>
</dbReference>
<dbReference type="RefSeq" id="WP_052041408.1">
    <property type="nucleotide sequence ID" value="NZ_ARXV01000003.1"/>
</dbReference>
<feature type="transmembrane region" description="Helical" evidence="10">
    <location>
        <begin position="295"/>
        <end position="312"/>
    </location>
</feature>
<evidence type="ECO:0000256" key="7">
    <source>
        <dbReference type="ARBA" id="ARBA00023065"/>
    </source>
</evidence>
<dbReference type="OrthoDB" id="570124at2"/>
<evidence type="ECO:0000256" key="3">
    <source>
        <dbReference type="ARBA" id="ARBA00022449"/>
    </source>
</evidence>
<dbReference type="PATRIC" id="fig|1177154.3.peg.1029"/>
<proteinExistence type="predicted"/>
<keyword evidence="5 10" id="KW-0812">Transmembrane</keyword>
<dbReference type="eggNOG" id="COG1226">
    <property type="taxonomic scope" value="Bacteria"/>
</dbReference>
<evidence type="ECO:0000256" key="4">
    <source>
        <dbReference type="ARBA" id="ARBA00022475"/>
    </source>
</evidence>
<evidence type="ECO:0000256" key="1">
    <source>
        <dbReference type="ARBA" id="ARBA00004651"/>
    </source>
</evidence>
<evidence type="ECO:0000256" key="2">
    <source>
        <dbReference type="ARBA" id="ARBA00022448"/>
    </source>
</evidence>
<evidence type="ECO:0000313" key="13">
    <source>
        <dbReference type="Proteomes" id="UP000029444"/>
    </source>
</evidence>
<dbReference type="InterPro" id="IPR038770">
    <property type="entry name" value="Na+/solute_symporter_sf"/>
</dbReference>
<evidence type="ECO:0000256" key="6">
    <source>
        <dbReference type="ARBA" id="ARBA00022989"/>
    </source>
</evidence>
<dbReference type="InterPro" id="IPR006153">
    <property type="entry name" value="Cation/H_exchanger_TM"/>
</dbReference>
<dbReference type="GO" id="GO:0015297">
    <property type="term" value="F:antiporter activity"/>
    <property type="evidence" value="ECO:0007669"/>
    <property type="project" value="UniProtKB-KW"/>
</dbReference>
<feature type="transmembrane region" description="Helical" evidence="10">
    <location>
        <begin position="365"/>
        <end position="383"/>
    </location>
</feature>
<keyword evidence="2" id="KW-0813">Transport</keyword>
<dbReference type="AlphaFoldDB" id="A0A095SMA7"/>
<feature type="transmembrane region" description="Helical" evidence="10">
    <location>
        <begin position="150"/>
        <end position="170"/>
    </location>
</feature>
<feature type="transmembrane region" description="Helical" evidence="10">
    <location>
        <begin position="31"/>
        <end position="51"/>
    </location>
</feature>
<dbReference type="GO" id="GO:1902600">
    <property type="term" value="P:proton transmembrane transport"/>
    <property type="evidence" value="ECO:0007669"/>
    <property type="project" value="InterPro"/>
</dbReference>
<keyword evidence="6 10" id="KW-1133">Transmembrane helix</keyword>
<feature type="region of interest" description="Disordered" evidence="9">
    <location>
        <begin position="598"/>
        <end position="630"/>
    </location>
</feature>
<keyword evidence="3" id="KW-0050">Antiport</keyword>
<feature type="transmembrane region" description="Helical" evidence="10">
    <location>
        <begin position="57"/>
        <end position="80"/>
    </location>
</feature>
<evidence type="ECO:0000256" key="5">
    <source>
        <dbReference type="ARBA" id="ARBA00022692"/>
    </source>
</evidence>
<protein>
    <submittedName>
        <fullName evidence="12">NhaP-type Na+/H+ and K+/H+ antiporter</fullName>
    </submittedName>
</protein>
<keyword evidence="4" id="KW-1003">Cell membrane</keyword>
<evidence type="ECO:0000259" key="11">
    <source>
        <dbReference type="Pfam" id="PF00999"/>
    </source>
</evidence>
<dbReference type="STRING" id="1177154.Y5S_01015"/>
<sequence>MELEIAFQLAIITVVAFGCQWVAWRIKLPAILPLLLTGLALGPLTGVVSPQDLFGDLLLPGVSLAVSIILFEGAMTLRFDEIRGLEKTVQRLVTWGALITWSVVTLSAWWLLELPLGLALLFGALVVVTGPTVIVPLLRSVRPVSSVSRLLRWEGIVIDPIGAILAVLAYELVVATGQDGAILHSLWLFFQAILVGGAIGTLVALGLAELLRRHLIPEYLRSFLVLSMVIGEFVLANGLSEESGLVAVTATGIVLANRKGVRTDDILHFKENLSVMLISVLFIVLAARLEMEELSQLSATALAVLVIIQLVARPLSVLFSTMGSSLNWREKSLLAWIAPRGIVAAAISALFAERLQQNGVAGAEMLVPLTFMVIIGTVALQSLTARPLARLLKVAEPAPRGFLIIGANPVARAIGAALQKNNFPVTVTDSSWESIRAARMEGLGTFYGNPVSQHADQYLDLIGLGKLLGLSPRRELNTMSTMRYRIEFGEQNIFSLPTQKTEKEVKHEVAPEHRGATLFGADMTYARLASLLSQGAEIRKTRLTEEFDFEAYRNAPGRQVWPLFAIDSRDRVQVFTAESQPEPKAGWHMLGLIKEDTAKEEAKAEARAEAAAEKVAAEKEKGPEEKSKDK</sequence>
<comment type="subcellular location">
    <subcellularLocation>
        <location evidence="1">Cell membrane</location>
        <topology evidence="1">Multi-pass membrane protein</topology>
    </subcellularLocation>
</comment>
<dbReference type="EMBL" id="ARXV01000003">
    <property type="protein sequence ID" value="KGD65791.1"/>
    <property type="molecule type" value="Genomic_DNA"/>
</dbReference>
<feature type="transmembrane region" description="Helical" evidence="10">
    <location>
        <begin position="219"/>
        <end position="238"/>
    </location>
</feature>
<name>A0A095SMA7_9GAMM</name>
<comment type="caution">
    <text evidence="12">The sequence shown here is derived from an EMBL/GenBank/DDBJ whole genome shotgun (WGS) entry which is preliminary data.</text>
</comment>
<reference evidence="12 13" key="1">
    <citation type="submission" date="2012-09" db="EMBL/GenBank/DDBJ databases">
        <title>Genome Sequence of alkane-degrading Bacterium Alcanivorax sp. 19-m-6.</title>
        <authorList>
            <person name="Lai Q."/>
            <person name="Shao Z."/>
        </authorList>
    </citation>
    <scope>NUCLEOTIDE SEQUENCE [LARGE SCALE GENOMIC DNA]</scope>
    <source>
        <strain evidence="12 13">19-m-6</strain>
    </source>
</reference>
<feature type="transmembrane region" description="Helical" evidence="10">
    <location>
        <begin position="118"/>
        <end position="138"/>
    </location>
</feature>
<dbReference type="PANTHER" id="PTHR32507">
    <property type="entry name" value="NA(+)/H(+) ANTIPORTER 1"/>
    <property type="match status" value="1"/>
</dbReference>
<dbReference type="GO" id="GO:0005886">
    <property type="term" value="C:plasma membrane"/>
    <property type="evidence" value="ECO:0007669"/>
    <property type="project" value="UniProtKB-SubCell"/>
</dbReference>
<evidence type="ECO:0000313" key="12">
    <source>
        <dbReference type="EMBL" id="KGD65791.1"/>
    </source>
</evidence>
<feature type="transmembrane region" description="Helical" evidence="10">
    <location>
        <begin position="333"/>
        <end position="353"/>
    </location>
</feature>
<feature type="transmembrane region" description="Helical" evidence="10">
    <location>
        <begin position="182"/>
        <end position="207"/>
    </location>
</feature>
<accession>A0A095SMA7</accession>
<evidence type="ECO:0000256" key="10">
    <source>
        <dbReference type="SAM" id="Phobius"/>
    </source>
</evidence>
<feature type="transmembrane region" description="Helical" evidence="10">
    <location>
        <begin position="273"/>
        <end position="289"/>
    </location>
</feature>
<feature type="transmembrane region" description="Helical" evidence="10">
    <location>
        <begin position="92"/>
        <end position="112"/>
    </location>
</feature>
<dbReference type="Pfam" id="PF00999">
    <property type="entry name" value="Na_H_Exchanger"/>
    <property type="match status" value="1"/>
</dbReference>
<keyword evidence="8 10" id="KW-0472">Membrane</keyword>
<keyword evidence="13" id="KW-1185">Reference proteome</keyword>
<keyword evidence="7" id="KW-0406">Ion transport</keyword>
<organism evidence="12 13">
    <name type="scientific">Alcanivorax nanhaiticus</name>
    <dbReference type="NCBI Taxonomy" id="1177154"/>
    <lineage>
        <taxon>Bacteria</taxon>
        <taxon>Pseudomonadati</taxon>
        <taxon>Pseudomonadota</taxon>
        <taxon>Gammaproteobacteria</taxon>
        <taxon>Oceanospirillales</taxon>
        <taxon>Alcanivoracaceae</taxon>
        <taxon>Alcanivorax</taxon>
    </lineage>
</organism>
<evidence type="ECO:0000256" key="8">
    <source>
        <dbReference type="ARBA" id="ARBA00023136"/>
    </source>
</evidence>
<gene>
    <name evidence="12" type="ORF">Y5S_01015</name>
</gene>
<evidence type="ECO:0000256" key="9">
    <source>
        <dbReference type="SAM" id="MobiDB-lite"/>
    </source>
</evidence>
<dbReference type="Gene3D" id="1.20.1530.20">
    <property type="match status" value="1"/>
</dbReference>